<feature type="region of interest" description="Disordered" evidence="1">
    <location>
        <begin position="383"/>
        <end position="494"/>
    </location>
</feature>
<evidence type="ECO:0000313" key="3">
    <source>
        <dbReference type="EMBL" id="BCJ41053.1"/>
    </source>
</evidence>
<keyword evidence="4" id="KW-1185">Reference proteome</keyword>
<evidence type="ECO:0000313" key="4">
    <source>
        <dbReference type="Proteomes" id="UP000676967"/>
    </source>
</evidence>
<proteinExistence type="predicted"/>
<feature type="compositionally biased region" description="Basic and acidic residues" evidence="1">
    <location>
        <begin position="440"/>
        <end position="468"/>
    </location>
</feature>
<feature type="compositionally biased region" description="Low complexity" evidence="1">
    <location>
        <begin position="60"/>
        <end position="104"/>
    </location>
</feature>
<feature type="region of interest" description="Disordered" evidence="1">
    <location>
        <begin position="1"/>
        <end position="119"/>
    </location>
</feature>
<name>A0ABM7LPC2_9ACTN</name>
<organism evidence="3 4">
    <name type="scientific">Actinoplanes ianthinogenes</name>
    <dbReference type="NCBI Taxonomy" id="122358"/>
    <lineage>
        <taxon>Bacteria</taxon>
        <taxon>Bacillati</taxon>
        <taxon>Actinomycetota</taxon>
        <taxon>Actinomycetes</taxon>
        <taxon>Micromonosporales</taxon>
        <taxon>Micromonosporaceae</taxon>
        <taxon>Actinoplanes</taxon>
    </lineage>
</organism>
<evidence type="ECO:0000256" key="1">
    <source>
        <dbReference type="SAM" id="MobiDB-lite"/>
    </source>
</evidence>
<feature type="compositionally biased region" description="Low complexity" evidence="1">
    <location>
        <begin position="429"/>
        <end position="439"/>
    </location>
</feature>
<feature type="compositionally biased region" description="Basic and acidic residues" evidence="1">
    <location>
        <begin position="1"/>
        <end position="14"/>
    </location>
</feature>
<evidence type="ECO:0000259" key="2">
    <source>
        <dbReference type="Pfam" id="PF13672"/>
    </source>
</evidence>
<feature type="compositionally biased region" description="Low complexity" evidence="1">
    <location>
        <begin position="390"/>
        <end position="422"/>
    </location>
</feature>
<reference evidence="3 4" key="1">
    <citation type="submission" date="2020-08" db="EMBL/GenBank/DDBJ databases">
        <title>Whole genome shotgun sequence of Actinoplanes ianthinogenes NBRC 13996.</title>
        <authorList>
            <person name="Komaki H."/>
            <person name="Tamura T."/>
        </authorList>
    </citation>
    <scope>NUCLEOTIDE SEQUENCE [LARGE SCALE GENOMIC DNA]</scope>
    <source>
        <strain evidence="3 4">NBRC 13996</strain>
    </source>
</reference>
<protein>
    <recommendedName>
        <fullName evidence="2">PPM-type phosphatase domain-containing protein</fullName>
    </recommendedName>
</protein>
<dbReference type="Pfam" id="PF13672">
    <property type="entry name" value="PP2C_2"/>
    <property type="match status" value="1"/>
</dbReference>
<dbReference type="InterPro" id="IPR036457">
    <property type="entry name" value="PPM-type-like_dom_sf"/>
</dbReference>
<dbReference type="InterPro" id="IPR001932">
    <property type="entry name" value="PPM-type_phosphatase-like_dom"/>
</dbReference>
<sequence>MRTSDRRRFPDLSRLRKPVPEPPAPPDENAEASGSPGPPLVPAASTDPGYPAASTAPGYPAASTAPGHPAASTAPGHPAASTAPGHPAASTAPGAPAASTPPAARTDEEPTPAGPVDLASEAPTIGRATAPHLGRLNADTPLRPPAIALDGTTAGTFRVAAASMIGTGHLASGHPRQDAYNFMVGDSGRLYIAVADGLGSRPVSQLGSHLFAESVLLAAAEAEDAGTGEPDPAALLRQASRRTAELVEGVYGQDPRAAGFVGAVAVITEAGGRLARIGDVSAFSLVDGEFAELFAADEGLVNIVTASMPGEREEEIELVDVPPAPVLVLGTDGLANDLRNSGNLRAWLGERWRVPHLPFGVGDALRYRRQGSHDDRTAVVVWRGTPPTAPSATPVTASPAASLTASATASPTSSLTASPTASFTDERGASFAASPTASFTDERGASFTDERGASFTDERGASFTEERAAFTQEHGGAAGVGNADESGAEQADET</sequence>
<dbReference type="SUPFAM" id="SSF81606">
    <property type="entry name" value="PP2C-like"/>
    <property type="match status" value="1"/>
</dbReference>
<accession>A0ABM7LPC2</accession>
<gene>
    <name evidence="3" type="ORF">Aiant_17100</name>
</gene>
<dbReference type="EMBL" id="AP023356">
    <property type="protein sequence ID" value="BCJ41053.1"/>
    <property type="molecule type" value="Genomic_DNA"/>
</dbReference>
<feature type="domain" description="PPM-type phosphatase" evidence="2">
    <location>
        <begin position="165"/>
        <end position="354"/>
    </location>
</feature>
<dbReference type="Gene3D" id="3.60.40.10">
    <property type="entry name" value="PPM-type phosphatase domain"/>
    <property type="match status" value="1"/>
</dbReference>
<dbReference type="Proteomes" id="UP000676967">
    <property type="component" value="Chromosome"/>
</dbReference>